<evidence type="ECO:0000313" key="4">
    <source>
        <dbReference type="Proteomes" id="UP000664109"/>
    </source>
</evidence>
<evidence type="ECO:0008006" key="5">
    <source>
        <dbReference type="Google" id="ProtNLM"/>
    </source>
</evidence>
<evidence type="ECO:0000256" key="1">
    <source>
        <dbReference type="SAM" id="MobiDB-lite"/>
    </source>
</evidence>
<feature type="compositionally biased region" description="Low complexity" evidence="1">
    <location>
        <begin position="271"/>
        <end position="306"/>
    </location>
</feature>
<dbReference type="RefSeq" id="WP_205373608.1">
    <property type="nucleotide sequence ID" value="NZ_JAFEJA010000001.1"/>
</dbReference>
<name>A0ABS2US10_9ACTN</name>
<feature type="region of interest" description="Disordered" evidence="1">
    <location>
        <begin position="238"/>
        <end position="328"/>
    </location>
</feature>
<feature type="signal peptide" evidence="2">
    <location>
        <begin position="1"/>
        <end position="22"/>
    </location>
</feature>
<evidence type="ECO:0000256" key="2">
    <source>
        <dbReference type="SAM" id="SignalP"/>
    </source>
</evidence>
<reference evidence="3 4" key="1">
    <citation type="journal article" date="2016" name="Arch. Microbiol.">
        <title>Streptomyces zhihengii sp. nov., isolated from rhizospheric soil of Psammosilene tunicoides.</title>
        <authorList>
            <person name="Huang M.J."/>
            <person name="Fei J.J."/>
            <person name="Salam N."/>
            <person name="Kim C.J."/>
            <person name="Hozzein W.N."/>
            <person name="Xiao M."/>
            <person name="Huang H.Q."/>
            <person name="Li W.J."/>
        </authorList>
    </citation>
    <scope>NUCLEOTIDE SEQUENCE [LARGE SCALE GENOMIC DNA]</scope>
    <source>
        <strain evidence="3 4">YIM T102</strain>
    </source>
</reference>
<dbReference type="PROSITE" id="PS51257">
    <property type="entry name" value="PROKAR_LIPOPROTEIN"/>
    <property type="match status" value="1"/>
</dbReference>
<organism evidence="3 4">
    <name type="scientific">Streptomyces zhihengii</name>
    <dbReference type="NCBI Taxonomy" id="1818004"/>
    <lineage>
        <taxon>Bacteria</taxon>
        <taxon>Bacillati</taxon>
        <taxon>Actinomycetota</taxon>
        <taxon>Actinomycetes</taxon>
        <taxon>Kitasatosporales</taxon>
        <taxon>Streptomycetaceae</taxon>
        <taxon>Streptomyces</taxon>
    </lineage>
</organism>
<dbReference type="EMBL" id="JAFEJA010000001">
    <property type="protein sequence ID" value="MBM9619485.1"/>
    <property type="molecule type" value="Genomic_DNA"/>
</dbReference>
<keyword evidence="4" id="KW-1185">Reference proteome</keyword>
<keyword evidence="2" id="KW-0732">Signal</keyword>
<dbReference type="Gene3D" id="2.50.20.20">
    <property type="match status" value="1"/>
</dbReference>
<gene>
    <name evidence="3" type="ORF">JE024_12230</name>
</gene>
<comment type="caution">
    <text evidence="3">The sequence shown here is derived from an EMBL/GenBank/DDBJ whole genome shotgun (WGS) entry which is preliminary data.</text>
</comment>
<evidence type="ECO:0000313" key="3">
    <source>
        <dbReference type="EMBL" id="MBM9619485.1"/>
    </source>
</evidence>
<dbReference type="Proteomes" id="UP000664109">
    <property type="component" value="Unassembled WGS sequence"/>
</dbReference>
<feature type="chain" id="PRO_5046743903" description="Lipoprotein" evidence="2">
    <location>
        <begin position="23"/>
        <end position="328"/>
    </location>
</feature>
<sequence>MATRKSLAAAAIVCAGTVAGLAGCSQDGGVRAGSAAGGPKEPVAVTSGATAGPFKGMSADRIADKAIAATKGAGSLRMAGAIESDGDPVTVDLAMDSRDNCTGDLGVKGGRAELRRLSDVIYLKGDGAFWRATMDERGSASPDGGGDGVVELMTDRWIKMPGSAIADMRGVCDLDAMLSELDGEDDPTGMALGKDTEVDGVPAATLVRKDGRETTTAYVAKEGKPYLLKVVKAGGDDAGTVAFSDFDKPVRVQAPPSDEVVDLEKLGGNIPSDPSDGVSPDSDSGTGTETSPSGEPSSPAPTSSAEAPEDGTESGFGAGAEQDGPGTS</sequence>
<proteinExistence type="predicted"/>
<protein>
    <recommendedName>
        <fullName evidence="5">Lipoprotein</fullName>
    </recommendedName>
</protein>
<accession>A0ABS2US10</accession>